<dbReference type="InterPro" id="IPR000150">
    <property type="entry name" value="Cof"/>
</dbReference>
<evidence type="ECO:0000313" key="2">
    <source>
        <dbReference type="Proteomes" id="UP000220840"/>
    </source>
</evidence>
<dbReference type="PANTHER" id="PTHR10000:SF8">
    <property type="entry name" value="HAD SUPERFAMILY HYDROLASE-LIKE, TYPE 3"/>
    <property type="match status" value="1"/>
</dbReference>
<dbReference type="GO" id="GO:0000287">
    <property type="term" value="F:magnesium ion binding"/>
    <property type="evidence" value="ECO:0007669"/>
    <property type="project" value="TreeGrafter"/>
</dbReference>
<dbReference type="OrthoDB" id="9781413at2"/>
<dbReference type="SUPFAM" id="SSF56784">
    <property type="entry name" value="HAD-like"/>
    <property type="match status" value="1"/>
</dbReference>
<dbReference type="SFLD" id="SFLDG01144">
    <property type="entry name" value="C2.B.4:_PGP_Like"/>
    <property type="match status" value="1"/>
</dbReference>
<dbReference type="SFLD" id="SFLDS00003">
    <property type="entry name" value="Haloacid_Dehalogenase"/>
    <property type="match status" value="1"/>
</dbReference>
<dbReference type="EMBL" id="PDCJ01000005">
    <property type="protein sequence ID" value="PEG29151.1"/>
    <property type="molecule type" value="Genomic_DNA"/>
</dbReference>
<dbReference type="Proteomes" id="UP000220840">
    <property type="component" value="Unassembled WGS sequence"/>
</dbReference>
<dbReference type="Gene3D" id="3.30.1240.10">
    <property type="match status" value="1"/>
</dbReference>
<proteinExistence type="predicted"/>
<protein>
    <submittedName>
        <fullName evidence="1">Cof-type HAD-IIB family hydrolase</fullName>
    </submittedName>
</protein>
<dbReference type="Gene3D" id="3.40.50.1000">
    <property type="entry name" value="HAD superfamily/HAD-like"/>
    <property type="match status" value="1"/>
</dbReference>
<dbReference type="InterPro" id="IPR036412">
    <property type="entry name" value="HAD-like_sf"/>
</dbReference>
<dbReference type="NCBIfam" id="TIGR01484">
    <property type="entry name" value="HAD-SF-IIB"/>
    <property type="match status" value="1"/>
</dbReference>
<dbReference type="STRING" id="137838.GCA_001458595_00345"/>
<comment type="caution">
    <text evidence="1">The sequence shown here is derived from an EMBL/GenBank/DDBJ whole genome shotgun (WGS) entry which is preliminary data.</text>
</comment>
<accession>A0A2A7MCT0</accession>
<keyword evidence="2" id="KW-1185">Reference proteome</keyword>
<dbReference type="GO" id="GO:0016791">
    <property type="term" value="F:phosphatase activity"/>
    <property type="evidence" value="ECO:0007669"/>
    <property type="project" value="TreeGrafter"/>
</dbReference>
<dbReference type="GeneID" id="68879371"/>
<dbReference type="SFLD" id="SFLDG01140">
    <property type="entry name" value="C2.B:_Phosphomannomutase_and_P"/>
    <property type="match status" value="1"/>
</dbReference>
<dbReference type="InterPro" id="IPR006379">
    <property type="entry name" value="HAD-SF_hydro_IIB"/>
</dbReference>
<dbReference type="InterPro" id="IPR023214">
    <property type="entry name" value="HAD_sf"/>
</dbReference>
<reference evidence="1 2" key="1">
    <citation type="submission" date="2017-10" db="EMBL/GenBank/DDBJ databases">
        <title>Effective Description of Clostridium neonatale sp. nov. linked to necrotizing enterocolitis in neonates and a clarification of species assignable to the genus Clostridium (Prazmowski 1880) emend. Lawson and Rainey 2016.</title>
        <authorList>
            <person name="Bernard K."/>
            <person name="Burdz T."/>
            <person name="Wiebe D."/>
            <person name="Balcewich B."/>
            <person name="Alfa M."/>
            <person name="Bernier A.-M."/>
        </authorList>
    </citation>
    <scope>NUCLEOTIDE SEQUENCE [LARGE SCALE GENOMIC DNA]</scope>
    <source>
        <strain evidence="1 2">LCDC99A005</strain>
    </source>
</reference>
<name>A0A2A7MCT0_9CLOT</name>
<dbReference type="Pfam" id="PF08282">
    <property type="entry name" value="Hydrolase_3"/>
    <property type="match status" value="1"/>
</dbReference>
<gene>
    <name evidence="1" type="ORF">CQ394_19735</name>
</gene>
<dbReference type="PANTHER" id="PTHR10000">
    <property type="entry name" value="PHOSPHOSERINE PHOSPHATASE"/>
    <property type="match status" value="1"/>
</dbReference>
<dbReference type="RefSeq" id="WP_058293337.1">
    <property type="nucleotide sequence ID" value="NZ_CAKJVD010000078.1"/>
</dbReference>
<dbReference type="CDD" id="cd07518">
    <property type="entry name" value="HAD_YbiV-Like"/>
    <property type="match status" value="1"/>
</dbReference>
<keyword evidence="1" id="KW-0378">Hydrolase</keyword>
<dbReference type="AlphaFoldDB" id="A0A2A7MCT0"/>
<organism evidence="1 2">
    <name type="scientific">Clostridium neonatale</name>
    <dbReference type="NCBI Taxonomy" id="137838"/>
    <lineage>
        <taxon>Bacteria</taxon>
        <taxon>Bacillati</taxon>
        <taxon>Bacillota</taxon>
        <taxon>Clostridia</taxon>
        <taxon>Eubacteriales</taxon>
        <taxon>Clostridiaceae</taxon>
        <taxon>Clostridium</taxon>
    </lineage>
</organism>
<dbReference type="GO" id="GO:0005829">
    <property type="term" value="C:cytosol"/>
    <property type="evidence" value="ECO:0007669"/>
    <property type="project" value="TreeGrafter"/>
</dbReference>
<evidence type="ECO:0000313" key="1">
    <source>
        <dbReference type="EMBL" id="PEG29151.1"/>
    </source>
</evidence>
<dbReference type="NCBIfam" id="TIGR00099">
    <property type="entry name" value="Cof-subfamily"/>
    <property type="match status" value="1"/>
</dbReference>
<sequence length="261" mass="29885">MIRLIATDMDGTLLDENSKLPKDFFSTLEKLNEKNIRFVVASGRPYHTLYENFKPHSDELYFICDNGAYIVEPGKDPIISIIDKNTVNDIVRACEDMPNTAVILCGVKNTYHKACSEEIKKEIDKYYIKKTLVSDLIDIDDDIFKVTICDFNGSKEHSYKALNPLFGKEYKVVVSGAVWIDINNKNINKGDAIKRLQEDLDISYDETMAFGDFYNDVEMLQSAHYSFVMENANDDMKQYGNYIAKKNTENGVIKAIEEYVL</sequence>